<sequence>MTGTPTSATTTVHVRYFAAAEEAAGTAAEVLTLPAGATGADLRAAISAARGAAVDRILAISSLLVDGVVLADPAAPLGEPARVDVLPPFAGG</sequence>
<evidence type="ECO:0000313" key="2">
    <source>
        <dbReference type="Proteomes" id="UP001595955"/>
    </source>
</evidence>
<reference evidence="2" key="1">
    <citation type="journal article" date="2019" name="Int. J. Syst. Evol. Microbiol.">
        <title>The Global Catalogue of Microorganisms (GCM) 10K type strain sequencing project: providing services to taxonomists for standard genome sequencing and annotation.</title>
        <authorList>
            <consortium name="The Broad Institute Genomics Platform"/>
            <consortium name="The Broad Institute Genome Sequencing Center for Infectious Disease"/>
            <person name="Wu L."/>
            <person name="Ma J."/>
        </authorList>
    </citation>
    <scope>NUCLEOTIDE SEQUENCE [LARGE SCALE GENOMIC DNA]</scope>
    <source>
        <strain evidence="2">JCM 3369</strain>
    </source>
</reference>
<dbReference type="RefSeq" id="WP_122825159.1">
    <property type="nucleotide sequence ID" value="NZ_CP033325.1"/>
</dbReference>
<accession>A0ABV9D9H7</accession>
<proteinExistence type="predicted"/>
<dbReference type="InterPro" id="IPR016155">
    <property type="entry name" value="Mopterin_synth/thiamin_S_b"/>
</dbReference>
<evidence type="ECO:0000313" key="1">
    <source>
        <dbReference type="EMBL" id="MFC4554578.1"/>
    </source>
</evidence>
<dbReference type="SUPFAM" id="SSF54285">
    <property type="entry name" value="MoaD/ThiS"/>
    <property type="match status" value="1"/>
</dbReference>
<name>A0ABV9D9H7_9MICO</name>
<protein>
    <submittedName>
        <fullName evidence="1">MoaD/ThiS family protein</fullName>
    </submittedName>
</protein>
<organism evidence="1 2">
    <name type="scientific">Georgenia faecalis</name>
    <dbReference type="NCBI Taxonomy" id="2483799"/>
    <lineage>
        <taxon>Bacteria</taxon>
        <taxon>Bacillati</taxon>
        <taxon>Actinomycetota</taxon>
        <taxon>Actinomycetes</taxon>
        <taxon>Micrococcales</taxon>
        <taxon>Bogoriellaceae</taxon>
        <taxon>Georgenia</taxon>
    </lineage>
</organism>
<dbReference type="InterPro" id="IPR003749">
    <property type="entry name" value="ThiS/MoaD-like"/>
</dbReference>
<comment type="caution">
    <text evidence="1">The sequence shown here is derived from an EMBL/GenBank/DDBJ whole genome shotgun (WGS) entry which is preliminary data.</text>
</comment>
<dbReference type="Pfam" id="PF02597">
    <property type="entry name" value="ThiS"/>
    <property type="match status" value="1"/>
</dbReference>
<gene>
    <name evidence="1" type="ORF">ACFO3F_04895</name>
</gene>
<dbReference type="Proteomes" id="UP001595955">
    <property type="component" value="Unassembled WGS sequence"/>
</dbReference>
<dbReference type="EMBL" id="JBHSGF010000003">
    <property type="protein sequence ID" value="MFC4554578.1"/>
    <property type="molecule type" value="Genomic_DNA"/>
</dbReference>
<dbReference type="InterPro" id="IPR012675">
    <property type="entry name" value="Beta-grasp_dom_sf"/>
</dbReference>
<dbReference type="Gene3D" id="3.10.20.30">
    <property type="match status" value="1"/>
</dbReference>
<keyword evidence="2" id="KW-1185">Reference proteome</keyword>